<evidence type="ECO:0000259" key="3">
    <source>
        <dbReference type="Pfam" id="PF16911"/>
    </source>
</evidence>
<evidence type="ECO:0000256" key="2">
    <source>
        <dbReference type="ARBA" id="ARBA00023315"/>
    </source>
</evidence>
<dbReference type="AlphaFoldDB" id="A0A7H8QJY2"/>
<dbReference type="Proteomes" id="UP000509510">
    <property type="component" value="Chromosome I"/>
</dbReference>
<name>A0A7H8QJY2_TALRU</name>
<dbReference type="InterPro" id="IPR031641">
    <property type="entry name" value="PapA_C"/>
</dbReference>
<gene>
    <name evidence="4" type="ORF">TRUGW13939_01325</name>
</gene>
<dbReference type="Gene3D" id="3.30.559.10">
    <property type="entry name" value="Chloramphenicol acetyltransferase-like domain"/>
    <property type="match status" value="1"/>
</dbReference>
<accession>A0A7H8QJY2</accession>
<feature type="domain" description="Phthiocerol/phthiodiolone dimycocerosyl transferase C-terminal" evidence="3">
    <location>
        <begin position="231"/>
        <end position="333"/>
    </location>
</feature>
<evidence type="ECO:0000256" key="1">
    <source>
        <dbReference type="ARBA" id="ARBA00022679"/>
    </source>
</evidence>
<sequence length="449" mass="49515">MSWQQTAPGVYARPFDTIERFYRGIAASGAHLNREQYLISSTVQFKDAVSVEDLRQAWKALIHKHPQQATVADESGSNLTYTVLSPENFDAWVQKTLIVYPESDTRSAEELDVALSPCPVLTAHYLPASRELLFRTPHWRSDGVGLILLQDSFFTLLAEGSSAKDLVFDGSEPSRFPATMDSAASINLEVTPEISQGADAQLAALFTGSAPAAFDAELPNSLPSESRRIGTHLSREESQKVIAASKARGLTVTVAVHAALLTVMLKHATPADGRLICFTTYNIRDRLPAPWNGSAAAGTVYHTGRACSVEFGANKTYDEIAKFLTSDYKRDLQPLFDYMADYVPKIGAMLAAPLELALQAPGGAHPELSSLGDLDKWLKHQYVGAANTVELQDWWLGVEVINKLLQSYLWTRNGELTIAHHYNEAFYDRAFVEQILGEWKATIVKELIE</sequence>
<dbReference type="Pfam" id="PF16911">
    <property type="entry name" value="PapA_C"/>
    <property type="match status" value="1"/>
</dbReference>
<keyword evidence="1" id="KW-0808">Transferase</keyword>
<keyword evidence="5" id="KW-1185">Reference proteome</keyword>
<keyword evidence="2" id="KW-0012">Acyltransferase</keyword>
<evidence type="ECO:0000313" key="4">
    <source>
        <dbReference type="EMBL" id="QKX54240.1"/>
    </source>
</evidence>
<dbReference type="OrthoDB" id="2548233at2759"/>
<dbReference type="SUPFAM" id="SSF52777">
    <property type="entry name" value="CoA-dependent acyltransferases"/>
    <property type="match status" value="2"/>
</dbReference>
<dbReference type="KEGG" id="trg:TRUGW13939_01325"/>
<dbReference type="EMBL" id="CP055898">
    <property type="protein sequence ID" value="QKX54240.1"/>
    <property type="molecule type" value="Genomic_DNA"/>
</dbReference>
<dbReference type="Gene3D" id="3.30.559.30">
    <property type="entry name" value="Nonribosomal peptide synthetase, condensation domain"/>
    <property type="match status" value="1"/>
</dbReference>
<reference evidence="5" key="1">
    <citation type="submission" date="2020-06" db="EMBL/GenBank/DDBJ databases">
        <title>A chromosome-scale genome assembly of Talaromyces rugulosus W13939.</title>
        <authorList>
            <person name="Wang B."/>
            <person name="Guo L."/>
            <person name="Ye K."/>
            <person name="Wang L."/>
        </authorList>
    </citation>
    <scope>NUCLEOTIDE SEQUENCE [LARGE SCALE GENOMIC DNA]</scope>
    <source>
        <strain evidence="5">W13939</strain>
    </source>
</reference>
<proteinExistence type="predicted"/>
<dbReference type="InterPro" id="IPR023213">
    <property type="entry name" value="CAT-like_dom_sf"/>
</dbReference>
<protein>
    <recommendedName>
        <fullName evidence="3">Phthiocerol/phthiodiolone dimycocerosyl transferase C-terminal domain-containing protein</fullName>
    </recommendedName>
</protein>
<dbReference type="PANTHER" id="PTHR42034:SF1">
    <property type="entry name" value="CONDENSATION DOMAIN-CONTAINING PROTEIN"/>
    <property type="match status" value="1"/>
</dbReference>
<dbReference type="GO" id="GO:0016746">
    <property type="term" value="F:acyltransferase activity"/>
    <property type="evidence" value="ECO:0007669"/>
    <property type="project" value="UniProtKB-KW"/>
</dbReference>
<evidence type="ECO:0000313" key="5">
    <source>
        <dbReference type="Proteomes" id="UP000509510"/>
    </source>
</evidence>
<dbReference type="RefSeq" id="XP_035340419.1">
    <property type="nucleotide sequence ID" value="XM_035484526.1"/>
</dbReference>
<dbReference type="GeneID" id="55988837"/>
<dbReference type="PANTHER" id="PTHR42034">
    <property type="entry name" value="CHROMOSOME 7, WHOLE GENOME SHOTGUN SEQUENCE-RELATED"/>
    <property type="match status" value="1"/>
</dbReference>
<organism evidence="4 5">
    <name type="scientific">Talaromyces rugulosus</name>
    <name type="common">Penicillium rugulosum</name>
    <dbReference type="NCBI Taxonomy" id="121627"/>
    <lineage>
        <taxon>Eukaryota</taxon>
        <taxon>Fungi</taxon>
        <taxon>Dikarya</taxon>
        <taxon>Ascomycota</taxon>
        <taxon>Pezizomycotina</taxon>
        <taxon>Eurotiomycetes</taxon>
        <taxon>Eurotiomycetidae</taxon>
        <taxon>Eurotiales</taxon>
        <taxon>Trichocomaceae</taxon>
        <taxon>Talaromyces</taxon>
        <taxon>Talaromyces sect. Islandici</taxon>
    </lineage>
</organism>